<dbReference type="AlphaFoldDB" id="A0A811LSW0"/>
<accession>A0A811LSW0</accession>
<sequence length="359" mass="40750">MIHKFTARDVIRNLNGFLCVYKPRNVSLTALKALLQRRICAHGNFLIPEKPPIIQKPIVESHPVSGAPVVVGLRDQIDYAFHPLVNGGTFNPMDILLEELEPMEATTSGVCVFALNDGVDELEEVRDLTWVNEYHLCGKLGEATHKNELFGKIAAKATADHITPVMFKKLLTRLCFHYKRLSYELANVDMQSEEAFELARQGAARPRIIGSPVIYGLRLLKFDFPNFELQMNVVCENDVFLREFVHEIGCSMGSLARPTKIHRVRVGPLLRSHALLDCHFQLANILKNLKMTTRIIEMEKRVRAEPTVKMISSEQTTALLNDYTQNFDSLNKERRLAIADGIEDADDLRIPWGREYTKA</sequence>
<dbReference type="SUPFAM" id="SSF55120">
    <property type="entry name" value="Pseudouridine synthase"/>
    <property type="match status" value="1"/>
</dbReference>
<feature type="domain" description="Pseudouridine synthase II N-terminal" evidence="2">
    <location>
        <begin position="107"/>
        <end position="239"/>
    </location>
</feature>
<evidence type="ECO:0000313" key="4">
    <source>
        <dbReference type="Proteomes" id="UP000614601"/>
    </source>
</evidence>
<comment type="similarity">
    <text evidence="1">Belongs to the pseudouridine synthase TruB family.</text>
</comment>
<dbReference type="PANTHER" id="PTHR13195:SF0">
    <property type="entry name" value="PSEUDOURIDYLATE SYNTHASE TRUB2, MITOCHONDRIAL"/>
    <property type="match status" value="1"/>
</dbReference>
<keyword evidence="4" id="KW-1185">Reference proteome</keyword>
<gene>
    <name evidence="3" type="ORF">BOKJ2_LOCUS14304</name>
</gene>
<dbReference type="OrthoDB" id="9995526at2759"/>
<dbReference type="PANTHER" id="PTHR13195">
    <property type="entry name" value="PSEUDOURIDINE SYNTHASE-RELATED"/>
    <property type="match status" value="1"/>
</dbReference>
<dbReference type="GO" id="GO:0009982">
    <property type="term" value="F:pseudouridine synthase activity"/>
    <property type="evidence" value="ECO:0007669"/>
    <property type="project" value="InterPro"/>
</dbReference>
<comment type="caution">
    <text evidence="3">The sequence shown here is derived from an EMBL/GenBank/DDBJ whole genome shotgun (WGS) entry which is preliminary data.</text>
</comment>
<dbReference type="Gene3D" id="3.30.2350.10">
    <property type="entry name" value="Pseudouridine synthase"/>
    <property type="match status" value="1"/>
</dbReference>
<evidence type="ECO:0000313" key="3">
    <source>
        <dbReference type="EMBL" id="CAD5230763.1"/>
    </source>
</evidence>
<dbReference type="Pfam" id="PF01509">
    <property type="entry name" value="TruB_N"/>
    <property type="match status" value="1"/>
</dbReference>
<dbReference type="Proteomes" id="UP000783686">
    <property type="component" value="Unassembled WGS sequence"/>
</dbReference>
<dbReference type="InterPro" id="IPR020103">
    <property type="entry name" value="PsdUridine_synth_cat_dom_sf"/>
</dbReference>
<reference evidence="3" key="1">
    <citation type="submission" date="2020-09" db="EMBL/GenBank/DDBJ databases">
        <authorList>
            <person name="Kikuchi T."/>
        </authorList>
    </citation>
    <scope>NUCLEOTIDE SEQUENCE</scope>
    <source>
        <strain evidence="3">SH1</strain>
    </source>
</reference>
<dbReference type="Proteomes" id="UP000614601">
    <property type="component" value="Unassembled WGS sequence"/>
</dbReference>
<organism evidence="3 4">
    <name type="scientific">Bursaphelenchus okinawaensis</name>
    <dbReference type="NCBI Taxonomy" id="465554"/>
    <lineage>
        <taxon>Eukaryota</taxon>
        <taxon>Metazoa</taxon>
        <taxon>Ecdysozoa</taxon>
        <taxon>Nematoda</taxon>
        <taxon>Chromadorea</taxon>
        <taxon>Rhabditida</taxon>
        <taxon>Tylenchina</taxon>
        <taxon>Tylenchomorpha</taxon>
        <taxon>Aphelenchoidea</taxon>
        <taxon>Aphelenchoididae</taxon>
        <taxon>Bursaphelenchus</taxon>
    </lineage>
</organism>
<evidence type="ECO:0000259" key="2">
    <source>
        <dbReference type="Pfam" id="PF01509"/>
    </source>
</evidence>
<proteinExistence type="inferred from homology"/>
<dbReference type="GO" id="GO:0006396">
    <property type="term" value="P:RNA processing"/>
    <property type="evidence" value="ECO:0007669"/>
    <property type="project" value="InterPro"/>
</dbReference>
<dbReference type="InterPro" id="IPR039048">
    <property type="entry name" value="Trub2"/>
</dbReference>
<dbReference type="EMBL" id="CAJFDH010000006">
    <property type="protein sequence ID" value="CAD5230763.1"/>
    <property type="molecule type" value="Genomic_DNA"/>
</dbReference>
<dbReference type="EMBL" id="CAJFCW020000006">
    <property type="protein sequence ID" value="CAG9127937.1"/>
    <property type="molecule type" value="Genomic_DNA"/>
</dbReference>
<dbReference type="InterPro" id="IPR002501">
    <property type="entry name" value="PsdUridine_synth_N"/>
</dbReference>
<name>A0A811LSW0_9BILA</name>
<dbReference type="GO" id="GO:0001522">
    <property type="term" value="P:pseudouridine synthesis"/>
    <property type="evidence" value="ECO:0007669"/>
    <property type="project" value="InterPro"/>
</dbReference>
<dbReference type="GO" id="GO:0003723">
    <property type="term" value="F:RNA binding"/>
    <property type="evidence" value="ECO:0007669"/>
    <property type="project" value="InterPro"/>
</dbReference>
<protein>
    <recommendedName>
        <fullName evidence="2">Pseudouridine synthase II N-terminal domain-containing protein</fullName>
    </recommendedName>
</protein>
<evidence type="ECO:0000256" key="1">
    <source>
        <dbReference type="ARBA" id="ARBA00008999"/>
    </source>
</evidence>